<evidence type="ECO:0000256" key="4">
    <source>
        <dbReference type="ARBA" id="ARBA00022737"/>
    </source>
</evidence>
<dbReference type="FunFam" id="3.30.200.20:FF:000035">
    <property type="entry name" value="Serine/threonine protein kinase Stk1"/>
    <property type="match status" value="1"/>
</dbReference>
<dbReference type="Proteomes" id="UP000291289">
    <property type="component" value="Unassembled WGS sequence"/>
</dbReference>
<dbReference type="SMART" id="SM00220">
    <property type="entry name" value="S_TKc"/>
    <property type="match status" value="1"/>
</dbReference>
<dbReference type="EMBL" id="RXLP01000004">
    <property type="protein sequence ID" value="TCD54838.1"/>
    <property type="molecule type" value="Genomic_DNA"/>
</dbReference>
<feature type="domain" description="Protein kinase" evidence="11">
    <location>
        <begin position="17"/>
        <end position="277"/>
    </location>
</feature>
<organism evidence="13 14">
    <name type="scientific">Alloscardovia theropitheci</name>
    <dbReference type="NCBI Taxonomy" id="2496842"/>
    <lineage>
        <taxon>Bacteria</taxon>
        <taxon>Bacillati</taxon>
        <taxon>Actinomycetota</taxon>
        <taxon>Actinomycetes</taxon>
        <taxon>Bifidobacteriales</taxon>
        <taxon>Bifidobacteriaceae</taxon>
        <taxon>Alloscardovia</taxon>
    </lineage>
</organism>
<dbReference type="PANTHER" id="PTHR43289:SF6">
    <property type="entry name" value="SERINE_THREONINE-PROTEIN KINASE NEKL-3"/>
    <property type="match status" value="1"/>
</dbReference>
<gene>
    <name evidence="13" type="ORF">EJ419_01705</name>
</gene>
<dbReference type="InterPro" id="IPR000719">
    <property type="entry name" value="Prot_kinase_dom"/>
</dbReference>
<evidence type="ECO:0000256" key="3">
    <source>
        <dbReference type="ARBA" id="ARBA00022679"/>
    </source>
</evidence>
<keyword evidence="10" id="KW-0472">Membrane</keyword>
<evidence type="ECO:0000256" key="5">
    <source>
        <dbReference type="ARBA" id="ARBA00022741"/>
    </source>
</evidence>
<feature type="domain" description="PASTA" evidence="12">
    <location>
        <begin position="589"/>
        <end position="654"/>
    </location>
</feature>
<dbReference type="CDD" id="cd06577">
    <property type="entry name" value="PASTA_pknB"/>
    <property type="match status" value="3"/>
</dbReference>
<dbReference type="GO" id="GO:0004674">
    <property type="term" value="F:protein serine/threonine kinase activity"/>
    <property type="evidence" value="ECO:0007669"/>
    <property type="project" value="UniProtKB-KW"/>
</dbReference>
<dbReference type="PROSITE" id="PS51178">
    <property type="entry name" value="PASTA"/>
    <property type="match status" value="2"/>
</dbReference>
<keyword evidence="10" id="KW-0812">Transmembrane</keyword>
<reference evidence="13 14" key="1">
    <citation type="submission" date="2018-12" db="EMBL/GenBank/DDBJ databases">
        <title>Alloscrdovia theropitheci sp. nov: a novel taxon from the feces of the bleeding-herat monkey (Theropithecus geleda).</title>
        <authorList>
            <person name="Modesto M."/>
        </authorList>
    </citation>
    <scope>NUCLEOTIDE SEQUENCE [LARGE SCALE GENOMIC DNA]</scope>
    <source>
        <strain evidence="13 14">GLDI4/2</strain>
    </source>
</reference>
<keyword evidence="5" id="KW-0547">Nucleotide-binding</keyword>
<evidence type="ECO:0000256" key="10">
    <source>
        <dbReference type="SAM" id="Phobius"/>
    </source>
</evidence>
<evidence type="ECO:0000256" key="7">
    <source>
        <dbReference type="ARBA" id="ARBA00022840"/>
    </source>
</evidence>
<evidence type="ECO:0000313" key="14">
    <source>
        <dbReference type="Proteomes" id="UP000291289"/>
    </source>
</evidence>
<comment type="caution">
    <text evidence="13">The sequence shown here is derived from an EMBL/GenBank/DDBJ whole genome shotgun (WGS) entry which is preliminary data.</text>
</comment>
<keyword evidence="6 13" id="KW-0418">Kinase</keyword>
<dbReference type="RefSeq" id="WP_131283188.1">
    <property type="nucleotide sequence ID" value="NZ_RXLP01000004.1"/>
</dbReference>
<accession>A0A4R0QTI3</accession>
<proteinExistence type="predicted"/>
<comment type="catalytic activity">
    <reaction evidence="9">
        <text>L-seryl-[protein] + ATP = O-phospho-L-seryl-[protein] + ADP + H(+)</text>
        <dbReference type="Rhea" id="RHEA:17989"/>
        <dbReference type="Rhea" id="RHEA-COMP:9863"/>
        <dbReference type="Rhea" id="RHEA-COMP:11604"/>
        <dbReference type="ChEBI" id="CHEBI:15378"/>
        <dbReference type="ChEBI" id="CHEBI:29999"/>
        <dbReference type="ChEBI" id="CHEBI:30616"/>
        <dbReference type="ChEBI" id="CHEBI:83421"/>
        <dbReference type="ChEBI" id="CHEBI:456216"/>
        <dbReference type="EC" id="2.7.11.1"/>
    </reaction>
</comment>
<dbReference type="AlphaFoldDB" id="A0A4R0QTI3"/>
<evidence type="ECO:0000256" key="6">
    <source>
        <dbReference type="ARBA" id="ARBA00022777"/>
    </source>
</evidence>
<keyword evidence="7" id="KW-0067">ATP-binding</keyword>
<evidence type="ECO:0000259" key="12">
    <source>
        <dbReference type="PROSITE" id="PS51178"/>
    </source>
</evidence>
<dbReference type="CDD" id="cd14014">
    <property type="entry name" value="STKc_PknB_like"/>
    <property type="match status" value="1"/>
</dbReference>
<dbReference type="InterPro" id="IPR008271">
    <property type="entry name" value="Ser/Thr_kinase_AS"/>
</dbReference>
<keyword evidence="14" id="KW-1185">Reference proteome</keyword>
<dbReference type="Gene3D" id="1.10.510.10">
    <property type="entry name" value="Transferase(Phosphotransferase) domain 1"/>
    <property type="match status" value="1"/>
</dbReference>
<dbReference type="SUPFAM" id="SSF54184">
    <property type="entry name" value="Penicillin-binding protein 2x (pbp-2x), c-terminal domain"/>
    <property type="match status" value="2"/>
</dbReference>
<dbReference type="Gene3D" id="3.30.200.20">
    <property type="entry name" value="Phosphorylase Kinase, domain 1"/>
    <property type="match status" value="1"/>
</dbReference>
<sequence length="657" mass="71606">MASSTVGFIHQTLDNRYFINHKIAEGGMASVYEATDQRLNKRVAIKIMHTSLAFSRNSEQYIERFHREALSAASLDNPHIVHVYDAGDIDAIGYIVMEYVDGTNLRSVMNEKKYFSVNDTIRIISQILDGLADAHDHNIIHRDIKPENIMINTRGEVQIADFGLAKHTDNATVAPTGMFMGTTTYIAPETASDNTSLPASDLYSVGLIAWEMLMGRPPFASDNPVAEVFKHVNEDVPTLRSVTSIFPQQLSDFISELTQRNYSKRPSTARIALDNLTRISNSLSDAQKSITLDDTHLPASRMVRSSSHTYKDGNVPPPPISTHTTAKSPILRWFKNHQLTALVTAVIAVILVIAGGVAWWNSFGPGSYYELPQAHDVTCTESTPCTVTNADAAAYQKQLADADIPFTTQVSYSDTVKKGKIISTTPSVVGSHISKSNGSVSIIISSGIEKIRIPSDILDSSTNNGKQPLKALKNAGFINVKHSADNDQYSLTVPQGSAISINPKPGTRVNHNAEITVILSQGLKPVTMPDVTGLSRADALSSLNELNLKVTVREEYSSSVDAGKVISQSEEDGTKLHWNDKVLITISKGARSVTIPDVRGMTLSRARTTLEDLGLKVSVTERGGDTVDKQSLSPGEIISVIDEKGNHTRITLTTTKR</sequence>
<dbReference type="EC" id="2.7.11.1" evidence="1"/>
<dbReference type="InterPro" id="IPR005543">
    <property type="entry name" value="PASTA_dom"/>
</dbReference>
<dbReference type="InterPro" id="IPR011009">
    <property type="entry name" value="Kinase-like_dom_sf"/>
</dbReference>
<keyword evidence="2" id="KW-0723">Serine/threonine-protein kinase</keyword>
<dbReference type="SUPFAM" id="SSF56112">
    <property type="entry name" value="Protein kinase-like (PK-like)"/>
    <property type="match status" value="1"/>
</dbReference>
<feature type="transmembrane region" description="Helical" evidence="10">
    <location>
        <begin position="339"/>
        <end position="360"/>
    </location>
</feature>
<evidence type="ECO:0000256" key="9">
    <source>
        <dbReference type="ARBA" id="ARBA00048679"/>
    </source>
</evidence>
<dbReference type="SMART" id="SM00740">
    <property type="entry name" value="PASTA"/>
    <property type="match status" value="4"/>
</dbReference>
<dbReference type="Pfam" id="PF00069">
    <property type="entry name" value="Pkinase"/>
    <property type="match status" value="1"/>
</dbReference>
<evidence type="ECO:0000313" key="13">
    <source>
        <dbReference type="EMBL" id="TCD54838.1"/>
    </source>
</evidence>
<dbReference type="Pfam" id="PF03793">
    <property type="entry name" value="PASTA"/>
    <property type="match status" value="3"/>
</dbReference>
<name>A0A4R0QTI3_9BIFI</name>
<evidence type="ECO:0000256" key="8">
    <source>
        <dbReference type="ARBA" id="ARBA00047899"/>
    </source>
</evidence>
<dbReference type="Gene3D" id="3.30.10.20">
    <property type="match status" value="4"/>
</dbReference>
<dbReference type="GO" id="GO:0005524">
    <property type="term" value="F:ATP binding"/>
    <property type="evidence" value="ECO:0007669"/>
    <property type="project" value="UniProtKB-KW"/>
</dbReference>
<protein>
    <recommendedName>
        <fullName evidence="1">non-specific serine/threonine protein kinase</fullName>
        <ecNumber evidence="1">2.7.11.1</ecNumber>
    </recommendedName>
</protein>
<dbReference type="PROSITE" id="PS50011">
    <property type="entry name" value="PROTEIN_KINASE_DOM"/>
    <property type="match status" value="1"/>
</dbReference>
<keyword evidence="4" id="KW-0677">Repeat</keyword>
<evidence type="ECO:0000256" key="2">
    <source>
        <dbReference type="ARBA" id="ARBA00022527"/>
    </source>
</evidence>
<keyword evidence="3" id="KW-0808">Transferase</keyword>
<dbReference type="PANTHER" id="PTHR43289">
    <property type="entry name" value="MITOGEN-ACTIVATED PROTEIN KINASE KINASE KINASE 20-RELATED"/>
    <property type="match status" value="1"/>
</dbReference>
<keyword evidence="10" id="KW-1133">Transmembrane helix</keyword>
<dbReference type="OrthoDB" id="9762169at2"/>
<comment type="catalytic activity">
    <reaction evidence="8">
        <text>L-threonyl-[protein] + ATP = O-phospho-L-threonyl-[protein] + ADP + H(+)</text>
        <dbReference type="Rhea" id="RHEA:46608"/>
        <dbReference type="Rhea" id="RHEA-COMP:11060"/>
        <dbReference type="Rhea" id="RHEA-COMP:11605"/>
        <dbReference type="ChEBI" id="CHEBI:15378"/>
        <dbReference type="ChEBI" id="CHEBI:30013"/>
        <dbReference type="ChEBI" id="CHEBI:30616"/>
        <dbReference type="ChEBI" id="CHEBI:61977"/>
        <dbReference type="ChEBI" id="CHEBI:456216"/>
        <dbReference type="EC" id="2.7.11.1"/>
    </reaction>
</comment>
<evidence type="ECO:0000256" key="1">
    <source>
        <dbReference type="ARBA" id="ARBA00012513"/>
    </source>
</evidence>
<dbReference type="PROSITE" id="PS00108">
    <property type="entry name" value="PROTEIN_KINASE_ST"/>
    <property type="match status" value="1"/>
</dbReference>
<feature type="domain" description="PASTA" evidence="12">
    <location>
        <begin position="522"/>
        <end position="588"/>
    </location>
</feature>
<evidence type="ECO:0000259" key="11">
    <source>
        <dbReference type="PROSITE" id="PS50011"/>
    </source>
</evidence>